<protein>
    <submittedName>
        <fullName evidence="1">Uncharacterized protein</fullName>
    </submittedName>
</protein>
<proteinExistence type="predicted"/>
<dbReference type="EMBL" id="GL945431">
    <property type="protein sequence ID" value="EGO27202.1"/>
    <property type="molecule type" value="Genomic_DNA"/>
</dbReference>
<name>F8NPJ2_SERL9</name>
<evidence type="ECO:0000313" key="1">
    <source>
        <dbReference type="EMBL" id="EGO27202.1"/>
    </source>
</evidence>
<dbReference type="Proteomes" id="UP000008064">
    <property type="component" value="Unassembled WGS sequence"/>
</dbReference>
<organism>
    <name type="scientific">Serpula lacrymans var. lacrymans (strain S7.9)</name>
    <name type="common">Dry rot fungus</name>
    <dbReference type="NCBI Taxonomy" id="578457"/>
    <lineage>
        <taxon>Eukaryota</taxon>
        <taxon>Fungi</taxon>
        <taxon>Dikarya</taxon>
        <taxon>Basidiomycota</taxon>
        <taxon>Agaricomycotina</taxon>
        <taxon>Agaricomycetes</taxon>
        <taxon>Agaricomycetidae</taxon>
        <taxon>Boletales</taxon>
        <taxon>Coniophorineae</taxon>
        <taxon>Serpulaceae</taxon>
        <taxon>Serpula</taxon>
    </lineage>
</organism>
<dbReference type="KEGG" id="sla:SERLADRAFT_381590"/>
<dbReference type="HOGENOM" id="CLU_2943227_0_0_1"/>
<sequence length="60" mass="6598">MSGKSAFSRLEGSPLMFNLAAYRKKECLSKDSLFRFATFADPSSNDKTLWSCGSSSRPQG</sequence>
<dbReference type="RefSeq" id="XP_007315293.1">
    <property type="nucleotide sequence ID" value="XM_007315231.1"/>
</dbReference>
<dbReference type="GeneID" id="18810956"/>
<dbReference type="AlphaFoldDB" id="F8NPJ2"/>
<accession>F8NPJ2</accession>
<reference evidence="1" key="1">
    <citation type="submission" date="2011-04" db="EMBL/GenBank/DDBJ databases">
        <title>Evolution of plant cell wall degrading machinery underlies the functional diversity of forest fungi.</title>
        <authorList>
            <consortium name="US DOE Joint Genome Institute (JGI-PGF)"/>
            <person name="Eastwood D.C."/>
            <person name="Floudas D."/>
            <person name="Binder M."/>
            <person name="Majcherczyk A."/>
            <person name="Schneider P."/>
            <person name="Aerts A."/>
            <person name="Asiegbu F.O."/>
            <person name="Baker S.E."/>
            <person name="Barry K."/>
            <person name="Bendiksby M."/>
            <person name="Blumentritt M."/>
            <person name="Coutinho P.M."/>
            <person name="Cullen D."/>
            <person name="Cullen D."/>
            <person name="Gathman A."/>
            <person name="Goodell B."/>
            <person name="Henrissat B."/>
            <person name="Ihrmark K."/>
            <person name="Kauserud H."/>
            <person name="Kohler A."/>
            <person name="LaButti K."/>
            <person name="Lapidus A."/>
            <person name="Lavin J.L."/>
            <person name="Lee Y.-H."/>
            <person name="Lindquist E."/>
            <person name="Lilly W."/>
            <person name="Lucas S."/>
            <person name="Morin E."/>
            <person name="Murat C."/>
            <person name="Oguiza J.A."/>
            <person name="Park J."/>
            <person name="Pisabarro A.G."/>
            <person name="Riley R."/>
            <person name="Rosling A."/>
            <person name="Salamov A."/>
            <person name="Schmidt O."/>
            <person name="Schmutz J."/>
            <person name="Skrede I."/>
            <person name="Stenlid J."/>
            <person name="Wiebenga A."/>
            <person name="Xie X."/>
            <person name="Kues U."/>
            <person name="Hibbett D.S."/>
            <person name="Hoffmeister D."/>
            <person name="Hogberg N."/>
            <person name="Martin F."/>
            <person name="Grigoriev I.V."/>
            <person name="Watkinson S.C."/>
        </authorList>
    </citation>
    <scope>NUCLEOTIDE SEQUENCE</scope>
    <source>
        <strain evidence="1">S7.9</strain>
    </source>
</reference>
<gene>
    <name evidence="1" type="ORF">SERLADRAFT_381590</name>
</gene>